<evidence type="ECO:0000259" key="17">
    <source>
        <dbReference type="Pfam" id="PF08245"/>
    </source>
</evidence>
<dbReference type="InterPro" id="IPR050061">
    <property type="entry name" value="MurCDEF_pg_biosynth"/>
</dbReference>
<keyword evidence="7 14" id="KW-0547">Nucleotide-binding</keyword>
<evidence type="ECO:0000256" key="5">
    <source>
        <dbReference type="ARBA" id="ARBA00022598"/>
    </source>
</evidence>
<feature type="domain" description="Mur ligase N-terminal catalytic" evidence="15">
    <location>
        <begin position="14"/>
        <end position="113"/>
    </location>
</feature>
<comment type="pathway">
    <text evidence="2 14">Cell wall biogenesis; peptidoglycan biosynthesis.</text>
</comment>
<keyword evidence="10 14" id="KW-0573">Peptidoglycan synthesis</keyword>
<comment type="subcellular location">
    <subcellularLocation>
        <location evidence="1 14">Cytoplasm</location>
    </subcellularLocation>
</comment>
<dbReference type="InterPro" id="IPR036615">
    <property type="entry name" value="Mur_ligase_C_dom_sf"/>
</dbReference>
<evidence type="ECO:0000256" key="14">
    <source>
        <dbReference type="HAMAP-Rule" id="MF_00046"/>
    </source>
</evidence>
<evidence type="ECO:0000259" key="15">
    <source>
        <dbReference type="Pfam" id="PF01225"/>
    </source>
</evidence>
<feature type="domain" description="Mur ligase C-terminal" evidence="16">
    <location>
        <begin position="320"/>
        <end position="452"/>
    </location>
</feature>
<comment type="catalytic activity">
    <reaction evidence="13 14">
        <text>UDP-N-acetyl-alpha-D-muramate + L-alanine + ATP = UDP-N-acetyl-alpha-D-muramoyl-L-alanine + ADP + phosphate + H(+)</text>
        <dbReference type="Rhea" id="RHEA:23372"/>
        <dbReference type="ChEBI" id="CHEBI:15378"/>
        <dbReference type="ChEBI" id="CHEBI:30616"/>
        <dbReference type="ChEBI" id="CHEBI:43474"/>
        <dbReference type="ChEBI" id="CHEBI:57972"/>
        <dbReference type="ChEBI" id="CHEBI:70757"/>
        <dbReference type="ChEBI" id="CHEBI:83898"/>
        <dbReference type="ChEBI" id="CHEBI:456216"/>
        <dbReference type="EC" id="6.3.2.8"/>
    </reaction>
</comment>
<dbReference type="Pfam" id="PF02875">
    <property type="entry name" value="Mur_ligase_C"/>
    <property type="match status" value="1"/>
</dbReference>
<evidence type="ECO:0000256" key="10">
    <source>
        <dbReference type="ARBA" id="ARBA00022984"/>
    </source>
</evidence>
<dbReference type="SUPFAM" id="SSF53244">
    <property type="entry name" value="MurD-like peptide ligases, peptide-binding domain"/>
    <property type="match status" value="1"/>
</dbReference>
<dbReference type="PROSITE" id="PS01011">
    <property type="entry name" value="FOLYLPOLYGLU_SYNT_1"/>
    <property type="match status" value="1"/>
</dbReference>
<dbReference type="GO" id="GO:0004326">
    <property type="term" value="F:tetrahydrofolylpolyglutamate synthase activity"/>
    <property type="evidence" value="ECO:0007669"/>
    <property type="project" value="InterPro"/>
</dbReference>
<protein>
    <recommendedName>
        <fullName evidence="3 14">UDP-N-acetylmuramate--L-alanine ligase</fullName>
        <ecNumber evidence="3 14">6.3.2.8</ecNumber>
    </recommendedName>
    <alternativeName>
        <fullName evidence="14">UDP-N-acetylmuramoyl-L-alanine synthetase</fullName>
    </alternativeName>
</protein>
<dbReference type="EMBL" id="MHUZ01000031">
    <property type="protein sequence ID" value="OHA85096.1"/>
    <property type="molecule type" value="Genomic_DNA"/>
</dbReference>
<dbReference type="GO" id="GO:0005524">
    <property type="term" value="F:ATP binding"/>
    <property type="evidence" value="ECO:0007669"/>
    <property type="project" value="UniProtKB-UniRule"/>
</dbReference>
<gene>
    <name evidence="14" type="primary">murC</name>
    <name evidence="18" type="ORF">A2591_02070</name>
</gene>
<keyword evidence="6 14" id="KW-0132">Cell division</keyword>
<dbReference type="Gene3D" id="3.40.1190.10">
    <property type="entry name" value="Mur-like, catalytic domain"/>
    <property type="match status" value="1"/>
</dbReference>
<evidence type="ECO:0000256" key="8">
    <source>
        <dbReference type="ARBA" id="ARBA00022840"/>
    </source>
</evidence>
<dbReference type="GO" id="GO:0051301">
    <property type="term" value="P:cell division"/>
    <property type="evidence" value="ECO:0007669"/>
    <property type="project" value="UniProtKB-KW"/>
</dbReference>
<sequence length="467" mass="50344">MNQQPQTFEGVRAVHLVGIGGSGVSALARLFALKGVRVTGSDPGGVREQGALERLGVTIVPAHEPGAVPENIDALIYSAAVPEHDPERTVARERGTPEYTYPEALGALMKGRYGVAVSGTNGKTTTTALLGLMVAEGGLDPTVVVGGTVPAWQGNFLFGQGDIFVAEGCEYRRHMLKLSPRMIVLTNIAADHLDYYRDINDIKDAFREYVKKLSADDVFVYNADDVNIADIGLDSISARKISFSLADSGALVCAANVSLRDGQQHFTLRYRGAVLGELSARLPGDFNRANILAAAAAALELGVSFEAIQRAAAQFAGVRRRFEYVGEYHGAPVISDYAHHPDAVRGTVEATRELYPGKKVVAIFQPHQMDRTIKLFPGFVEALTYADTVILPEIYQVAGREEGNKVSSQDLVRAVNELKNGSAHYAEHLRDAQTIIERLNLENSAVLVMGAGDVDDLARMVVDIEGQ</sequence>
<dbReference type="InterPro" id="IPR018109">
    <property type="entry name" value="Folylpolyglutamate_synth_CS"/>
</dbReference>
<evidence type="ECO:0000313" key="18">
    <source>
        <dbReference type="EMBL" id="OHA85096.1"/>
    </source>
</evidence>
<dbReference type="InterPro" id="IPR036565">
    <property type="entry name" value="Mur-like_cat_sf"/>
</dbReference>
<evidence type="ECO:0000313" key="19">
    <source>
        <dbReference type="Proteomes" id="UP000178168"/>
    </source>
</evidence>
<dbReference type="GO" id="GO:0005737">
    <property type="term" value="C:cytoplasm"/>
    <property type="evidence" value="ECO:0007669"/>
    <property type="project" value="UniProtKB-SubCell"/>
</dbReference>
<evidence type="ECO:0000259" key="16">
    <source>
        <dbReference type="Pfam" id="PF02875"/>
    </source>
</evidence>
<dbReference type="PANTHER" id="PTHR43445:SF3">
    <property type="entry name" value="UDP-N-ACETYLMURAMATE--L-ALANINE LIGASE"/>
    <property type="match status" value="1"/>
</dbReference>
<comment type="caution">
    <text evidence="18">The sequence shown here is derived from an EMBL/GenBank/DDBJ whole genome shotgun (WGS) entry which is preliminary data.</text>
</comment>
<keyword evidence="9 14" id="KW-0133">Cell shape</keyword>
<dbReference type="Pfam" id="PF01225">
    <property type="entry name" value="Mur_ligase"/>
    <property type="match status" value="1"/>
</dbReference>
<dbReference type="NCBIfam" id="TIGR01082">
    <property type="entry name" value="murC"/>
    <property type="match status" value="1"/>
</dbReference>
<dbReference type="InterPro" id="IPR004101">
    <property type="entry name" value="Mur_ligase_C"/>
</dbReference>
<dbReference type="GO" id="GO:0009252">
    <property type="term" value="P:peptidoglycan biosynthetic process"/>
    <property type="evidence" value="ECO:0007669"/>
    <property type="project" value="UniProtKB-UniRule"/>
</dbReference>
<evidence type="ECO:0000256" key="6">
    <source>
        <dbReference type="ARBA" id="ARBA00022618"/>
    </source>
</evidence>
<dbReference type="InterPro" id="IPR000713">
    <property type="entry name" value="Mur_ligase_N"/>
</dbReference>
<evidence type="ECO:0000256" key="12">
    <source>
        <dbReference type="ARBA" id="ARBA00023316"/>
    </source>
</evidence>
<organism evidence="18 19">
    <name type="scientific">Candidatus Yonathbacteria bacterium RIFOXYD1_FULL_52_36</name>
    <dbReference type="NCBI Taxonomy" id="1802730"/>
    <lineage>
        <taxon>Bacteria</taxon>
        <taxon>Candidatus Yonathiibacteriota</taxon>
    </lineage>
</organism>
<dbReference type="EC" id="6.3.2.8" evidence="3 14"/>
<keyword evidence="8 14" id="KW-0067">ATP-binding</keyword>
<name>A0A1G2SJA5_9BACT</name>
<keyword evidence="11 14" id="KW-0131">Cell cycle</keyword>
<proteinExistence type="inferred from homology"/>
<comment type="similarity">
    <text evidence="14">Belongs to the MurCDEF family.</text>
</comment>
<dbReference type="AlphaFoldDB" id="A0A1G2SJA5"/>
<dbReference type="Gene3D" id="3.90.190.20">
    <property type="entry name" value="Mur ligase, C-terminal domain"/>
    <property type="match status" value="1"/>
</dbReference>
<evidence type="ECO:0000256" key="3">
    <source>
        <dbReference type="ARBA" id="ARBA00012211"/>
    </source>
</evidence>
<reference evidence="18 19" key="1">
    <citation type="journal article" date="2016" name="Nat. Commun.">
        <title>Thousands of microbial genomes shed light on interconnected biogeochemical processes in an aquifer system.</title>
        <authorList>
            <person name="Anantharaman K."/>
            <person name="Brown C.T."/>
            <person name="Hug L.A."/>
            <person name="Sharon I."/>
            <person name="Castelle C.J."/>
            <person name="Probst A.J."/>
            <person name="Thomas B.C."/>
            <person name="Singh A."/>
            <person name="Wilkins M.J."/>
            <person name="Karaoz U."/>
            <person name="Brodie E.L."/>
            <person name="Williams K.H."/>
            <person name="Hubbard S.S."/>
            <person name="Banfield J.F."/>
        </authorList>
    </citation>
    <scope>NUCLEOTIDE SEQUENCE [LARGE SCALE GENOMIC DNA]</scope>
</reference>
<dbReference type="InterPro" id="IPR005758">
    <property type="entry name" value="UDP-N-AcMur_Ala_ligase_MurC"/>
</dbReference>
<evidence type="ECO:0000256" key="13">
    <source>
        <dbReference type="ARBA" id="ARBA00047833"/>
    </source>
</evidence>
<evidence type="ECO:0000256" key="1">
    <source>
        <dbReference type="ARBA" id="ARBA00004496"/>
    </source>
</evidence>
<dbReference type="SUPFAM" id="SSF53623">
    <property type="entry name" value="MurD-like peptide ligases, catalytic domain"/>
    <property type="match status" value="1"/>
</dbReference>
<dbReference type="GO" id="GO:0008360">
    <property type="term" value="P:regulation of cell shape"/>
    <property type="evidence" value="ECO:0007669"/>
    <property type="project" value="UniProtKB-KW"/>
</dbReference>
<dbReference type="UniPathway" id="UPA00219"/>
<comment type="function">
    <text evidence="14">Cell wall formation.</text>
</comment>
<dbReference type="Gene3D" id="3.40.50.720">
    <property type="entry name" value="NAD(P)-binding Rossmann-like Domain"/>
    <property type="match status" value="1"/>
</dbReference>
<dbReference type="Proteomes" id="UP000178168">
    <property type="component" value="Unassembled WGS sequence"/>
</dbReference>
<keyword evidence="5 14" id="KW-0436">Ligase</keyword>
<dbReference type="HAMAP" id="MF_00046">
    <property type="entry name" value="MurC"/>
    <property type="match status" value="1"/>
</dbReference>
<dbReference type="GO" id="GO:0008763">
    <property type="term" value="F:UDP-N-acetylmuramate-L-alanine ligase activity"/>
    <property type="evidence" value="ECO:0007669"/>
    <property type="project" value="UniProtKB-UniRule"/>
</dbReference>
<dbReference type="STRING" id="1802730.A2591_02070"/>
<dbReference type="SUPFAM" id="SSF51984">
    <property type="entry name" value="MurCD N-terminal domain"/>
    <property type="match status" value="1"/>
</dbReference>
<keyword evidence="4 14" id="KW-0963">Cytoplasm</keyword>
<evidence type="ECO:0000256" key="7">
    <source>
        <dbReference type="ARBA" id="ARBA00022741"/>
    </source>
</evidence>
<evidence type="ECO:0000256" key="4">
    <source>
        <dbReference type="ARBA" id="ARBA00022490"/>
    </source>
</evidence>
<feature type="domain" description="Mur ligase central" evidence="17">
    <location>
        <begin position="117"/>
        <end position="298"/>
    </location>
</feature>
<dbReference type="Pfam" id="PF08245">
    <property type="entry name" value="Mur_ligase_M"/>
    <property type="match status" value="1"/>
</dbReference>
<accession>A0A1G2SJA5</accession>
<feature type="binding site" evidence="14">
    <location>
        <begin position="119"/>
        <end position="125"/>
    </location>
    <ligand>
        <name>ATP</name>
        <dbReference type="ChEBI" id="CHEBI:30616"/>
    </ligand>
</feature>
<evidence type="ECO:0000256" key="2">
    <source>
        <dbReference type="ARBA" id="ARBA00004752"/>
    </source>
</evidence>
<dbReference type="InterPro" id="IPR013221">
    <property type="entry name" value="Mur_ligase_cen"/>
</dbReference>
<evidence type="ECO:0000256" key="9">
    <source>
        <dbReference type="ARBA" id="ARBA00022960"/>
    </source>
</evidence>
<evidence type="ECO:0000256" key="11">
    <source>
        <dbReference type="ARBA" id="ARBA00023306"/>
    </source>
</evidence>
<dbReference type="GO" id="GO:0071555">
    <property type="term" value="P:cell wall organization"/>
    <property type="evidence" value="ECO:0007669"/>
    <property type="project" value="UniProtKB-KW"/>
</dbReference>
<keyword evidence="12 14" id="KW-0961">Cell wall biogenesis/degradation</keyword>
<dbReference type="PANTHER" id="PTHR43445">
    <property type="entry name" value="UDP-N-ACETYLMURAMATE--L-ALANINE LIGASE-RELATED"/>
    <property type="match status" value="1"/>
</dbReference>